<evidence type="ECO:0000256" key="6">
    <source>
        <dbReference type="ARBA" id="ARBA00022801"/>
    </source>
</evidence>
<dbReference type="InterPro" id="IPR001841">
    <property type="entry name" value="Znf_RING"/>
</dbReference>
<keyword evidence="10" id="KW-0539">Nucleus</keyword>
<feature type="domain" description="RING-type" evidence="13">
    <location>
        <begin position="595"/>
        <end position="633"/>
    </location>
</feature>
<dbReference type="SMART" id="SM00184">
    <property type="entry name" value="RING"/>
    <property type="match status" value="1"/>
</dbReference>
<keyword evidence="6" id="KW-0378">Hydrolase</keyword>
<dbReference type="SUPFAM" id="SSF52540">
    <property type="entry name" value="P-loop containing nucleoside triphosphate hydrolases"/>
    <property type="match status" value="2"/>
</dbReference>
<evidence type="ECO:0000256" key="4">
    <source>
        <dbReference type="ARBA" id="ARBA00022741"/>
    </source>
</evidence>
<dbReference type="SMART" id="SM00487">
    <property type="entry name" value="DEXDc"/>
    <property type="match status" value="1"/>
</dbReference>
<dbReference type="Pfam" id="PF00176">
    <property type="entry name" value="SNF2-rel_dom"/>
    <property type="match status" value="1"/>
</dbReference>
<dbReference type="EMBL" id="KN818227">
    <property type="protein sequence ID" value="KIL68849.1"/>
    <property type="molecule type" value="Genomic_DNA"/>
</dbReference>
<dbReference type="Gene3D" id="3.40.50.300">
    <property type="entry name" value="P-loop containing nucleotide triphosphate hydrolases"/>
    <property type="match status" value="1"/>
</dbReference>
<proteinExistence type="inferred from homology"/>
<keyword evidence="17" id="KW-1185">Reference proteome</keyword>
<evidence type="ECO:0000313" key="16">
    <source>
        <dbReference type="EMBL" id="KIL68849.1"/>
    </source>
</evidence>
<evidence type="ECO:0000256" key="8">
    <source>
        <dbReference type="ARBA" id="ARBA00022833"/>
    </source>
</evidence>
<dbReference type="InterPro" id="IPR027417">
    <property type="entry name" value="P-loop_NTPase"/>
</dbReference>
<sequence length="863" mass="96850">MSAKVVGIQYYTGLVGPGEEVLLLREPNNRYDRNAIQVQNISRIQVGHLPRQIAVKLAPLLDRRVITVEGEINDGNLNGKGYTLSITLKFYGPTGKKDQLEPQLLWATPHQRGFSSQAKTSPSNFTESALADPSPESQNARELGQILNNLEKVDDDGRRNSLLDSLCASDDVLNLPLHPNPPGIQSGELLTDLLKHQSQALQWCIEREYPVLPQKESDKPVQFWQMRKMGGRAYYFNLATKTPQQDPPLMGRGAICADAMVTNSKGKTLTMLALILATKKDIPPDYSRTTLIISPLSVLSNWEQQIKDHCAPGSLRYVVYYGANRSLPPQELTKYDAVITTYQTVSGEHTGGSLSEKSGSSNKRKKLSKTMFDVQWKRIILDEGHTIRNSKTKTAKAICALNAQRRWVLSGTPIINSPNDLGALVKFLQICRPLDNEDFFKRLLLRPLKHGHAEGVELLRALMNQTCIRRTKEACYGQGNPLIKLPPVEMIRMTVNLNDEARRLYEEVEVLAQQKLRTMLAQTVNINRNVQANALAMLTRLRQLALHPGLIPENYIDELKAEDGQTAQLPTVLTQEEKHHLEAMVSKAIEDCEECPICIGLLNQPRITPCGHVFCLSCITEAISRDPKCPMDRRLITPGDLIEPPPHVDSTQPFAVSNKHKVRDRRNRSAKIEQLIHVLKLLPPTDKTLVFSQFTSFMDKASTLLNWISYVRFDGQMSAKRRQEAIACFTGKASTKGKATDPRDNPKVMLISLKAGALGLNLTGECLVVRLYAHSQEGIESQAIDRVNRIGQRKPVHVYQLIAEDTVESKVLEIQDRKKNLIKQARYELRVFLSQKLTPIKAFSGIKSKETQRQHKEVKLAGE</sequence>
<dbReference type="Pfam" id="PF00271">
    <property type="entry name" value="Helicase_C"/>
    <property type="match status" value="1"/>
</dbReference>
<dbReference type="InterPro" id="IPR014001">
    <property type="entry name" value="Helicase_ATP-bd"/>
</dbReference>
<dbReference type="InterPro" id="IPR050628">
    <property type="entry name" value="SNF2_RAD54_helicase_TF"/>
</dbReference>
<feature type="compositionally biased region" description="Polar residues" evidence="12">
    <location>
        <begin position="347"/>
        <end position="361"/>
    </location>
</feature>
<feature type="domain" description="Helicase C-terminal" evidence="15">
    <location>
        <begin position="671"/>
        <end position="833"/>
    </location>
</feature>
<dbReference type="GO" id="GO:0008094">
    <property type="term" value="F:ATP-dependent activity, acting on DNA"/>
    <property type="evidence" value="ECO:0007669"/>
    <property type="project" value="TreeGrafter"/>
</dbReference>
<dbReference type="GO" id="GO:0003676">
    <property type="term" value="F:nucleic acid binding"/>
    <property type="evidence" value="ECO:0007669"/>
    <property type="project" value="InterPro"/>
</dbReference>
<dbReference type="AlphaFoldDB" id="A0A0C2TNT7"/>
<dbReference type="SMART" id="SM00910">
    <property type="entry name" value="HIRAN"/>
    <property type="match status" value="1"/>
</dbReference>
<dbReference type="InterPro" id="IPR017907">
    <property type="entry name" value="Znf_RING_CS"/>
</dbReference>
<keyword evidence="3" id="KW-0479">Metal-binding</keyword>
<dbReference type="OrthoDB" id="448448at2759"/>
<dbReference type="InterPro" id="IPR014905">
    <property type="entry name" value="HIRAN"/>
</dbReference>
<dbReference type="GO" id="GO:0004386">
    <property type="term" value="F:helicase activity"/>
    <property type="evidence" value="ECO:0007669"/>
    <property type="project" value="UniProtKB-KW"/>
</dbReference>
<feature type="compositionally biased region" description="Polar residues" evidence="12">
    <location>
        <begin position="113"/>
        <end position="127"/>
    </location>
</feature>
<reference evidence="16 17" key="1">
    <citation type="submission" date="2014-04" db="EMBL/GenBank/DDBJ databases">
        <title>Evolutionary Origins and Diversification of the Mycorrhizal Mutualists.</title>
        <authorList>
            <consortium name="DOE Joint Genome Institute"/>
            <consortium name="Mycorrhizal Genomics Consortium"/>
            <person name="Kohler A."/>
            <person name="Kuo A."/>
            <person name="Nagy L.G."/>
            <person name="Floudas D."/>
            <person name="Copeland A."/>
            <person name="Barry K.W."/>
            <person name="Cichocki N."/>
            <person name="Veneault-Fourrey C."/>
            <person name="LaButti K."/>
            <person name="Lindquist E.A."/>
            <person name="Lipzen A."/>
            <person name="Lundell T."/>
            <person name="Morin E."/>
            <person name="Murat C."/>
            <person name="Riley R."/>
            <person name="Ohm R."/>
            <person name="Sun H."/>
            <person name="Tunlid A."/>
            <person name="Henrissat B."/>
            <person name="Grigoriev I.V."/>
            <person name="Hibbett D.S."/>
            <person name="Martin F."/>
        </authorList>
    </citation>
    <scope>NUCLEOTIDE SEQUENCE [LARGE SCALE GENOMIC DNA]</scope>
    <source>
        <strain evidence="16 17">Koide BX008</strain>
    </source>
</reference>
<dbReference type="GO" id="GO:0005634">
    <property type="term" value="C:nucleus"/>
    <property type="evidence" value="ECO:0007669"/>
    <property type="project" value="UniProtKB-SubCell"/>
</dbReference>
<evidence type="ECO:0000256" key="11">
    <source>
        <dbReference type="PROSITE-ProRule" id="PRU00175"/>
    </source>
</evidence>
<dbReference type="Pfam" id="PF08797">
    <property type="entry name" value="HIRAN"/>
    <property type="match status" value="1"/>
</dbReference>
<evidence type="ECO:0000313" key="17">
    <source>
        <dbReference type="Proteomes" id="UP000054549"/>
    </source>
</evidence>
<dbReference type="InterPro" id="IPR013083">
    <property type="entry name" value="Znf_RING/FYVE/PHD"/>
</dbReference>
<dbReference type="SUPFAM" id="SSF57850">
    <property type="entry name" value="RING/U-box"/>
    <property type="match status" value="1"/>
</dbReference>
<evidence type="ECO:0000256" key="10">
    <source>
        <dbReference type="ARBA" id="ARBA00023242"/>
    </source>
</evidence>
<dbReference type="CDD" id="cd18793">
    <property type="entry name" value="SF2_C_SNF"/>
    <property type="match status" value="1"/>
</dbReference>
<evidence type="ECO:0000259" key="15">
    <source>
        <dbReference type="PROSITE" id="PS51194"/>
    </source>
</evidence>
<dbReference type="GO" id="GO:0005524">
    <property type="term" value="F:ATP binding"/>
    <property type="evidence" value="ECO:0007669"/>
    <property type="project" value="UniProtKB-KW"/>
</dbReference>
<dbReference type="InterPro" id="IPR000330">
    <property type="entry name" value="SNF2_N"/>
</dbReference>
<organism evidence="16 17">
    <name type="scientific">Amanita muscaria (strain Koide BX008)</name>
    <dbReference type="NCBI Taxonomy" id="946122"/>
    <lineage>
        <taxon>Eukaryota</taxon>
        <taxon>Fungi</taxon>
        <taxon>Dikarya</taxon>
        <taxon>Basidiomycota</taxon>
        <taxon>Agaricomycotina</taxon>
        <taxon>Agaricomycetes</taxon>
        <taxon>Agaricomycetidae</taxon>
        <taxon>Agaricales</taxon>
        <taxon>Pluteineae</taxon>
        <taxon>Amanitaceae</taxon>
        <taxon>Amanita</taxon>
    </lineage>
</organism>
<dbReference type="GO" id="GO:0008270">
    <property type="term" value="F:zinc ion binding"/>
    <property type="evidence" value="ECO:0007669"/>
    <property type="project" value="UniProtKB-KW"/>
</dbReference>
<evidence type="ECO:0000256" key="2">
    <source>
        <dbReference type="ARBA" id="ARBA00007025"/>
    </source>
</evidence>
<feature type="region of interest" description="Disordered" evidence="12">
    <location>
        <begin position="111"/>
        <end position="139"/>
    </location>
</feature>
<dbReference type="Gene3D" id="3.30.40.10">
    <property type="entry name" value="Zinc/RING finger domain, C3HC4 (zinc finger)"/>
    <property type="match status" value="1"/>
</dbReference>
<feature type="domain" description="Helicase ATP-binding" evidence="14">
    <location>
        <begin position="247"/>
        <end position="431"/>
    </location>
</feature>
<evidence type="ECO:0000256" key="7">
    <source>
        <dbReference type="ARBA" id="ARBA00022806"/>
    </source>
</evidence>
<evidence type="ECO:0000256" key="12">
    <source>
        <dbReference type="SAM" id="MobiDB-lite"/>
    </source>
</evidence>
<accession>A0A0C2TNT7</accession>
<dbReference type="HOGENOM" id="CLU_000315_2_5_1"/>
<dbReference type="InterPro" id="IPR038718">
    <property type="entry name" value="SNF2-like_sf"/>
</dbReference>
<dbReference type="PROSITE" id="PS51192">
    <property type="entry name" value="HELICASE_ATP_BIND_1"/>
    <property type="match status" value="1"/>
</dbReference>
<dbReference type="PROSITE" id="PS00518">
    <property type="entry name" value="ZF_RING_1"/>
    <property type="match status" value="1"/>
</dbReference>
<dbReference type="InParanoid" id="A0A0C2TNT7"/>
<dbReference type="PROSITE" id="PS50089">
    <property type="entry name" value="ZF_RING_2"/>
    <property type="match status" value="1"/>
</dbReference>
<dbReference type="Pfam" id="PF13923">
    <property type="entry name" value="zf-C3HC4_2"/>
    <property type="match status" value="1"/>
</dbReference>
<dbReference type="PROSITE" id="PS51194">
    <property type="entry name" value="HELICASE_CTER"/>
    <property type="match status" value="1"/>
</dbReference>
<evidence type="ECO:0000256" key="5">
    <source>
        <dbReference type="ARBA" id="ARBA00022771"/>
    </source>
</evidence>
<dbReference type="PANTHER" id="PTHR45626:SF17">
    <property type="entry name" value="HELICASE-LIKE TRANSCRIPTION FACTOR"/>
    <property type="match status" value="1"/>
</dbReference>
<comment type="subcellular location">
    <subcellularLocation>
        <location evidence="1">Nucleus</location>
    </subcellularLocation>
</comment>
<dbReference type="Proteomes" id="UP000054549">
    <property type="component" value="Unassembled WGS sequence"/>
</dbReference>
<dbReference type="Gene3D" id="3.40.50.10810">
    <property type="entry name" value="Tandem AAA-ATPase domain"/>
    <property type="match status" value="1"/>
</dbReference>
<evidence type="ECO:0000256" key="3">
    <source>
        <dbReference type="ARBA" id="ARBA00022723"/>
    </source>
</evidence>
<dbReference type="InterPro" id="IPR001650">
    <property type="entry name" value="Helicase_C-like"/>
</dbReference>
<comment type="similarity">
    <text evidence="2">Belongs to the SNF2/RAD54 helicase family.</text>
</comment>
<dbReference type="GO" id="GO:0016818">
    <property type="term" value="F:hydrolase activity, acting on acid anhydrides, in phosphorus-containing anhydrides"/>
    <property type="evidence" value="ECO:0007669"/>
    <property type="project" value="InterPro"/>
</dbReference>
<dbReference type="InterPro" id="IPR049730">
    <property type="entry name" value="SNF2/RAD54-like_C"/>
</dbReference>
<feature type="region of interest" description="Disordered" evidence="12">
    <location>
        <begin position="347"/>
        <end position="366"/>
    </location>
</feature>
<keyword evidence="5 11" id="KW-0863">Zinc-finger</keyword>
<evidence type="ECO:0000259" key="14">
    <source>
        <dbReference type="PROSITE" id="PS51192"/>
    </source>
</evidence>
<keyword evidence="4" id="KW-0547">Nucleotide-binding</keyword>
<keyword evidence="9" id="KW-0067">ATP-binding</keyword>
<dbReference type="GO" id="GO:0006281">
    <property type="term" value="P:DNA repair"/>
    <property type="evidence" value="ECO:0007669"/>
    <property type="project" value="TreeGrafter"/>
</dbReference>
<gene>
    <name evidence="16" type="ORF">M378DRAFT_70672</name>
</gene>
<dbReference type="PANTHER" id="PTHR45626">
    <property type="entry name" value="TRANSCRIPTION TERMINATION FACTOR 2-RELATED"/>
    <property type="match status" value="1"/>
</dbReference>
<keyword evidence="8" id="KW-0862">Zinc</keyword>
<evidence type="ECO:0000256" key="1">
    <source>
        <dbReference type="ARBA" id="ARBA00004123"/>
    </source>
</evidence>
<evidence type="ECO:0000256" key="9">
    <source>
        <dbReference type="ARBA" id="ARBA00022840"/>
    </source>
</evidence>
<protein>
    <submittedName>
        <fullName evidence="16">Uncharacterized protein</fullName>
    </submittedName>
</protein>
<dbReference type="Gene3D" id="3.30.70.2330">
    <property type="match status" value="1"/>
</dbReference>
<keyword evidence="7" id="KW-0347">Helicase</keyword>
<name>A0A0C2TNT7_AMAMK</name>
<dbReference type="STRING" id="946122.A0A0C2TNT7"/>
<evidence type="ECO:0000259" key="13">
    <source>
        <dbReference type="PROSITE" id="PS50089"/>
    </source>
</evidence>